<organism evidence="1 2">
    <name type="scientific">Pseudorhodobacter turbinis</name>
    <dbReference type="NCBI Taxonomy" id="2500533"/>
    <lineage>
        <taxon>Bacteria</taxon>
        <taxon>Pseudomonadati</taxon>
        <taxon>Pseudomonadota</taxon>
        <taxon>Alphaproteobacteria</taxon>
        <taxon>Rhodobacterales</taxon>
        <taxon>Paracoccaceae</taxon>
        <taxon>Pseudorhodobacter</taxon>
    </lineage>
</organism>
<evidence type="ECO:0000313" key="1">
    <source>
        <dbReference type="EMBL" id="QCO54673.1"/>
    </source>
</evidence>
<proteinExistence type="predicted"/>
<dbReference type="EMBL" id="CP039964">
    <property type="protein sequence ID" value="QCO54673.1"/>
    <property type="molecule type" value="Genomic_DNA"/>
</dbReference>
<keyword evidence="2" id="KW-1185">Reference proteome</keyword>
<dbReference type="KEGG" id="pseb:EOK75_01955"/>
<gene>
    <name evidence="1" type="ORF">EOK75_01955</name>
</gene>
<dbReference type="RefSeq" id="WP_137192346.1">
    <property type="nucleotide sequence ID" value="NZ_CP039964.1"/>
</dbReference>
<reference evidence="1 2" key="1">
    <citation type="submission" date="2019-05" db="EMBL/GenBank/DDBJ databases">
        <title>Pseudorhodobacter turbinis sp. nov., isolated from the gut of the Korean turban shell.</title>
        <authorList>
            <person name="Jeong Y.-S."/>
            <person name="Kang W.-R."/>
            <person name="Bae J.-W."/>
        </authorList>
    </citation>
    <scope>NUCLEOTIDE SEQUENCE [LARGE SCALE GENOMIC DNA]</scope>
    <source>
        <strain evidence="1 2">S12M18</strain>
    </source>
</reference>
<dbReference type="InterPro" id="IPR009702">
    <property type="entry name" value="DUF1284"/>
</dbReference>
<protein>
    <submittedName>
        <fullName evidence="1">DUF1284 domain-containing protein</fullName>
    </submittedName>
</protein>
<dbReference type="Proteomes" id="UP000298631">
    <property type="component" value="Chromosome"/>
</dbReference>
<dbReference type="OrthoDB" id="6195504at2"/>
<name>A0A4P8EDB6_9RHOB</name>
<evidence type="ECO:0000313" key="2">
    <source>
        <dbReference type="Proteomes" id="UP000298631"/>
    </source>
</evidence>
<accession>A0A4P8EDB6</accession>
<dbReference type="Pfam" id="PF06935">
    <property type="entry name" value="DUF1284"/>
    <property type="match status" value="1"/>
</dbReference>
<dbReference type="AlphaFoldDB" id="A0A4P8EDB6"/>
<sequence>MTVRLRAHHLLCLLTYIGKGYSLAFTDNMTVIAGRISAGETIEIIEGPDDICAPRLAETSAHCCDESVYNRDLHAAKDVGKILQVPVHTGAKLSLDKGSLRLLRSAFSRNQVRSACNDCQWGELCTHISLNGYENTIV</sequence>